<dbReference type="EMBL" id="MU854018">
    <property type="protein sequence ID" value="KAK3934196.1"/>
    <property type="molecule type" value="Genomic_DNA"/>
</dbReference>
<organism evidence="2 3">
    <name type="scientific">Diplogelasinospora grovesii</name>
    <dbReference type="NCBI Taxonomy" id="303347"/>
    <lineage>
        <taxon>Eukaryota</taxon>
        <taxon>Fungi</taxon>
        <taxon>Dikarya</taxon>
        <taxon>Ascomycota</taxon>
        <taxon>Pezizomycotina</taxon>
        <taxon>Sordariomycetes</taxon>
        <taxon>Sordariomycetidae</taxon>
        <taxon>Sordariales</taxon>
        <taxon>Diplogelasinosporaceae</taxon>
        <taxon>Diplogelasinospora</taxon>
    </lineage>
</organism>
<feature type="compositionally biased region" description="Basic and acidic residues" evidence="1">
    <location>
        <begin position="1"/>
        <end position="17"/>
    </location>
</feature>
<evidence type="ECO:0000313" key="2">
    <source>
        <dbReference type="EMBL" id="KAK3934196.1"/>
    </source>
</evidence>
<sequence length="64" mass="6879">MDERGVYRKRGHGEVKVSRGYGEADDLRSPEEIGDTADPGSPEEIGDIDDPGSPASPRDTFSSD</sequence>
<protein>
    <submittedName>
        <fullName evidence="2">Uncharacterized protein</fullName>
    </submittedName>
</protein>
<evidence type="ECO:0000256" key="1">
    <source>
        <dbReference type="SAM" id="MobiDB-lite"/>
    </source>
</evidence>
<evidence type="ECO:0000313" key="3">
    <source>
        <dbReference type="Proteomes" id="UP001303473"/>
    </source>
</evidence>
<feature type="region of interest" description="Disordered" evidence="1">
    <location>
        <begin position="1"/>
        <end position="64"/>
    </location>
</feature>
<dbReference type="AlphaFoldDB" id="A0AAN6MWK2"/>
<name>A0AAN6MWK2_9PEZI</name>
<keyword evidence="3" id="KW-1185">Reference proteome</keyword>
<proteinExistence type="predicted"/>
<comment type="caution">
    <text evidence="2">The sequence shown here is derived from an EMBL/GenBank/DDBJ whole genome shotgun (WGS) entry which is preliminary data.</text>
</comment>
<gene>
    <name evidence="2" type="ORF">QBC46DRAFT_347900</name>
</gene>
<reference evidence="3" key="1">
    <citation type="journal article" date="2023" name="Mol. Phylogenet. Evol.">
        <title>Genome-scale phylogeny and comparative genomics of the fungal order Sordariales.</title>
        <authorList>
            <person name="Hensen N."/>
            <person name="Bonometti L."/>
            <person name="Westerberg I."/>
            <person name="Brannstrom I.O."/>
            <person name="Guillou S."/>
            <person name="Cros-Aarteil S."/>
            <person name="Calhoun S."/>
            <person name="Haridas S."/>
            <person name="Kuo A."/>
            <person name="Mondo S."/>
            <person name="Pangilinan J."/>
            <person name="Riley R."/>
            <person name="LaButti K."/>
            <person name="Andreopoulos B."/>
            <person name="Lipzen A."/>
            <person name="Chen C."/>
            <person name="Yan M."/>
            <person name="Daum C."/>
            <person name="Ng V."/>
            <person name="Clum A."/>
            <person name="Steindorff A."/>
            <person name="Ohm R.A."/>
            <person name="Martin F."/>
            <person name="Silar P."/>
            <person name="Natvig D.O."/>
            <person name="Lalanne C."/>
            <person name="Gautier V."/>
            <person name="Ament-Velasquez S.L."/>
            <person name="Kruys A."/>
            <person name="Hutchinson M.I."/>
            <person name="Powell A.J."/>
            <person name="Barry K."/>
            <person name="Miller A.N."/>
            <person name="Grigoriev I.V."/>
            <person name="Debuchy R."/>
            <person name="Gladieux P."/>
            <person name="Hiltunen Thoren M."/>
            <person name="Johannesson H."/>
        </authorList>
    </citation>
    <scope>NUCLEOTIDE SEQUENCE [LARGE SCALE GENOMIC DNA]</scope>
    <source>
        <strain evidence="3">CBS 340.73</strain>
    </source>
</reference>
<dbReference type="Proteomes" id="UP001303473">
    <property type="component" value="Unassembled WGS sequence"/>
</dbReference>
<accession>A0AAN6MWK2</accession>